<evidence type="ECO:0000259" key="2">
    <source>
        <dbReference type="Pfam" id="PF13354"/>
    </source>
</evidence>
<evidence type="ECO:0000313" key="3">
    <source>
        <dbReference type="EMBL" id="PLT31757.1"/>
    </source>
</evidence>
<keyword evidence="1" id="KW-0732">Signal</keyword>
<keyword evidence="4" id="KW-1185">Reference proteome</keyword>
<dbReference type="RefSeq" id="WP_101639805.1">
    <property type="nucleotide sequence ID" value="NZ_PGUY01000002.1"/>
</dbReference>
<dbReference type="Proteomes" id="UP000234748">
    <property type="component" value="Unassembled WGS sequence"/>
</dbReference>
<dbReference type="AlphaFoldDB" id="A0A2N5MBN6"/>
<dbReference type="PANTHER" id="PTHR35333">
    <property type="entry name" value="BETA-LACTAMASE"/>
    <property type="match status" value="1"/>
</dbReference>
<feature type="chain" id="PRO_5014911338" description="Beta-lactamase class A catalytic domain-containing protein" evidence="1">
    <location>
        <begin position="24"/>
        <end position="412"/>
    </location>
</feature>
<dbReference type="Gene3D" id="3.40.710.10">
    <property type="entry name" value="DD-peptidase/beta-lactamase superfamily"/>
    <property type="match status" value="1"/>
</dbReference>
<dbReference type="PANTHER" id="PTHR35333:SF3">
    <property type="entry name" value="BETA-LACTAMASE-TYPE TRANSPEPTIDASE FOLD CONTAINING PROTEIN"/>
    <property type="match status" value="1"/>
</dbReference>
<name>A0A2N5MBN6_9BACI</name>
<accession>A0A2N5MBN6</accession>
<dbReference type="InterPro" id="IPR045155">
    <property type="entry name" value="Beta-lactam_cat"/>
</dbReference>
<dbReference type="SUPFAM" id="SSF56601">
    <property type="entry name" value="beta-lactamase/transpeptidase-like"/>
    <property type="match status" value="1"/>
</dbReference>
<dbReference type="GO" id="GO:0030655">
    <property type="term" value="P:beta-lactam antibiotic catabolic process"/>
    <property type="evidence" value="ECO:0007669"/>
    <property type="project" value="InterPro"/>
</dbReference>
<dbReference type="GO" id="GO:0046677">
    <property type="term" value="P:response to antibiotic"/>
    <property type="evidence" value="ECO:0007669"/>
    <property type="project" value="InterPro"/>
</dbReference>
<reference evidence="3 4" key="1">
    <citation type="submission" date="2017-11" db="EMBL/GenBank/DDBJ databases">
        <title>Comparitive Functional Genomics of Dry Heat Resistant strains isolated from the Viking Spacecraft.</title>
        <authorList>
            <person name="Seuylemezian A."/>
            <person name="Cooper K."/>
            <person name="Vaishampayan P."/>
        </authorList>
    </citation>
    <scope>NUCLEOTIDE SEQUENCE [LARGE SCALE GENOMIC DNA]</scope>
    <source>
        <strain evidence="3 4">V1-29</strain>
    </source>
</reference>
<feature type="domain" description="Beta-lactamase class A catalytic" evidence="2">
    <location>
        <begin position="50"/>
        <end position="247"/>
    </location>
</feature>
<feature type="signal peptide" evidence="1">
    <location>
        <begin position="1"/>
        <end position="23"/>
    </location>
</feature>
<dbReference type="GO" id="GO:0008800">
    <property type="term" value="F:beta-lactamase activity"/>
    <property type="evidence" value="ECO:0007669"/>
    <property type="project" value="InterPro"/>
</dbReference>
<evidence type="ECO:0000313" key="4">
    <source>
        <dbReference type="Proteomes" id="UP000234748"/>
    </source>
</evidence>
<dbReference type="EMBL" id="PGUY01000002">
    <property type="protein sequence ID" value="PLT31757.1"/>
    <property type="molecule type" value="Genomic_DNA"/>
</dbReference>
<dbReference type="OrthoDB" id="9775096at2"/>
<comment type="caution">
    <text evidence="3">The sequence shown here is derived from an EMBL/GenBank/DDBJ whole genome shotgun (WGS) entry which is preliminary data.</text>
</comment>
<dbReference type="InterPro" id="IPR000871">
    <property type="entry name" value="Beta-lactam_class-A"/>
</dbReference>
<dbReference type="Pfam" id="PF13354">
    <property type="entry name" value="Beta-lactamase2"/>
    <property type="match status" value="1"/>
</dbReference>
<dbReference type="InterPro" id="IPR012338">
    <property type="entry name" value="Beta-lactam/transpept-like"/>
</dbReference>
<proteinExistence type="predicted"/>
<gene>
    <name evidence="3" type="ORF">CUU66_00920</name>
</gene>
<sequence>MKKIFALVLMCVVLLISPSQQLAAESLQSSMTKDIQKYLGKNSPLVTLKYTNLVSGDKVVMSSSKTSRAASTIKLPLALYVIELADKKKLNLSEKLTYKSYHYNGGSGVIQYSKTGTRYTIKDLLQKAMVHSDNIAFVMLREKVGKQNFINYMKSIGGKYAYPKGENITSADDLAIYTTRLYKLAETSSLAGEVVEWLKKTDYNTTIPKGIPKVPVAHKVGMIPNLNIYNDTGVVYHSVPYTLSIMTKQFSYEKSQKVIADISAIVHKYHTKSNSSTIFTAAKDITLYKSVKGSFVKTGDLKKGGIFSYVKSFNPYYFEVQTAGAKSYIKKLNLTFRTPPSTVPVAGKPTIGKVVTLAETQVTALVSGKSVRIGTLGKGQTLSYISVDEQLGYLINFSGTYGYIPFTKPKAL</sequence>
<protein>
    <recommendedName>
        <fullName evidence="2">Beta-lactamase class A catalytic domain-containing protein</fullName>
    </recommendedName>
</protein>
<organism evidence="3 4">
    <name type="scientific">Peribacillus deserti</name>
    <dbReference type="NCBI Taxonomy" id="673318"/>
    <lineage>
        <taxon>Bacteria</taxon>
        <taxon>Bacillati</taxon>
        <taxon>Bacillota</taxon>
        <taxon>Bacilli</taxon>
        <taxon>Bacillales</taxon>
        <taxon>Bacillaceae</taxon>
        <taxon>Peribacillus</taxon>
    </lineage>
</organism>
<evidence type="ECO:0000256" key="1">
    <source>
        <dbReference type="SAM" id="SignalP"/>
    </source>
</evidence>